<dbReference type="InterPro" id="IPR012417">
    <property type="entry name" value="CaM-bd_dom_pln"/>
</dbReference>
<reference evidence="3 4" key="1">
    <citation type="submission" date="2023-01" db="EMBL/GenBank/DDBJ databases">
        <authorList>
            <person name="Kreplak J."/>
        </authorList>
    </citation>
    <scope>NUCLEOTIDE SEQUENCE [LARGE SCALE GENOMIC DNA]</scope>
</reference>
<dbReference type="EMBL" id="CATIWC010000943">
    <property type="protein sequence ID" value="CAI8583704.1"/>
    <property type="molecule type" value="Genomic_DNA"/>
</dbReference>
<dbReference type="SMART" id="SM01054">
    <property type="entry name" value="CaM_binding"/>
    <property type="match status" value="1"/>
</dbReference>
<dbReference type="InterPro" id="IPR044681">
    <property type="entry name" value="PICBP-like"/>
</dbReference>
<feature type="region of interest" description="Disordered" evidence="1">
    <location>
        <begin position="436"/>
        <end position="477"/>
    </location>
</feature>
<evidence type="ECO:0000313" key="4">
    <source>
        <dbReference type="Proteomes" id="UP001157006"/>
    </source>
</evidence>
<accession>A0AAV0YFY5</accession>
<comment type="caution">
    <text evidence="3">The sequence shown here is derived from an EMBL/GenBank/DDBJ whole genome shotgun (WGS) entry which is preliminary data.</text>
</comment>
<feature type="region of interest" description="Disordered" evidence="1">
    <location>
        <begin position="83"/>
        <end position="150"/>
    </location>
</feature>
<keyword evidence="4" id="KW-1185">Reference proteome</keyword>
<proteinExistence type="predicted"/>
<dbReference type="AlphaFoldDB" id="A0AAV0YFY5"/>
<feature type="compositionally biased region" description="Polar residues" evidence="1">
    <location>
        <begin position="460"/>
        <end position="476"/>
    </location>
</feature>
<gene>
    <name evidence="3" type="ORF">VFH_U039360</name>
</gene>
<feature type="compositionally biased region" description="Low complexity" evidence="1">
    <location>
        <begin position="134"/>
        <end position="147"/>
    </location>
</feature>
<dbReference type="GO" id="GO:0005516">
    <property type="term" value="F:calmodulin binding"/>
    <property type="evidence" value="ECO:0007669"/>
    <property type="project" value="InterPro"/>
</dbReference>
<dbReference type="PANTHER" id="PTHR33923:SF11">
    <property type="entry name" value="PLANT CALMODULIN-BINDING-LIKE PROTEIN"/>
    <property type="match status" value="1"/>
</dbReference>
<organism evidence="3 4">
    <name type="scientific">Vicia faba</name>
    <name type="common">Broad bean</name>
    <name type="synonym">Faba vulgaris</name>
    <dbReference type="NCBI Taxonomy" id="3906"/>
    <lineage>
        <taxon>Eukaryota</taxon>
        <taxon>Viridiplantae</taxon>
        <taxon>Streptophyta</taxon>
        <taxon>Embryophyta</taxon>
        <taxon>Tracheophyta</taxon>
        <taxon>Spermatophyta</taxon>
        <taxon>Magnoliopsida</taxon>
        <taxon>eudicotyledons</taxon>
        <taxon>Gunneridae</taxon>
        <taxon>Pentapetalae</taxon>
        <taxon>rosids</taxon>
        <taxon>fabids</taxon>
        <taxon>Fabales</taxon>
        <taxon>Fabaceae</taxon>
        <taxon>Papilionoideae</taxon>
        <taxon>50 kb inversion clade</taxon>
        <taxon>NPAAA clade</taxon>
        <taxon>Hologalegina</taxon>
        <taxon>IRL clade</taxon>
        <taxon>Fabeae</taxon>
        <taxon>Vicia</taxon>
    </lineage>
</organism>
<evidence type="ECO:0000259" key="2">
    <source>
        <dbReference type="SMART" id="SM01054"/>
    </source>
</evidence>
<dbReference type="Proteomes" id="UP001157006">
    <property type="component" value="Unassembled WGS sequence"/>
</dbReference>
<dbReference type="PANTHER" id="PTHR33923">
    <property type="entry name" value="CALMODULIN-BINDING PROTEIN-RELATED"/>
    <property type="match status" value="1"/>
</dbReference>
<protein>
    <recommendedName>
        <fullName evidence="2">Calmodulin-binding domain-containing protein</fullName>
    </recommendedName>
</protein>
<feature type="compositionally biased region" description="Basic and acidic residues" evidence="1">
    <location>
        <begin position="442"/>
        <end position="459"/>
    </location>
</feature>
<dbReference type="Pfam" id="PF07839">
    <property type="entry name" value="CaM_binding"/>
    <property type="match status" value="1"/>
</dbReference>
<sequence>MIQRKVCGELGIQADRVNFDKGTTNMKVDYSKHQDGKGRGTYGMKKIKKSSLIKLLDMEALESPPPRKSLSQSKKMLPLHVPTTAATAQKHKPLLRKSPNYMKPTSSSEAKKELLPVSLQNTQFGSDGKNLPQKSLSKSKSSSAPYKKTAKIMSRSSSVNLVRTLTKTLSFKQSRICPRKPTAIVLRADISAPYRATCSSTLKDSKFPEHLMLNTGGSESEGALIMKVCPYIYCSLNGNHHPPEKRRFFKTRKSIKLEGSEKLKVPCETRNDFDIEPIVFDGKPACDEADRGNPSSITLIREIGIDFSFQVNDKEREKAYKMGRSDAVKNLEDQEGIKFAMEGNGNIAEEEGVYLVNPYVPCDLTKSEINPKVEFKNYFDGSEIEAETKESFHQKLNAEDSDKNHPPNWFYEGICTGTYTHEVSYDEELMENIELDDSNSQGKEEKNTSFDAQPRDTKFVQESSSESIQADYPSNGTDHEYDLQYLKEEEFQFLTNIEDNVREIEKHVDNGASCTSMVLEEDTVHNREAHKISETHMIEESREDSNTNLENNAKEISQMNQILSSDLPGESSIIAQDHKLLEEDLVTATKFQTICCKGGEGQNTSNNWQSLAKNKRIIQDDEEMRMIKPRKPNFLPLVPDPKPEKVELRHQMIDDRKNAEEWMLDFSLRQAVTKLAPARKKKVPLLVEAFETVMSTS</sequence>
<name>A0AAV0YFY5_VICFA</name>
<evidence type="ECO:0000313" key="3">
    <source>
        <dbReference type="EMBL" id="CAI8583704.1"/>
    </source>
</evidence>
<evidence type="ECO:0000256" key="1">
    <source>
        <dbReference type="SAM" id="MobiDB-lite"/>
    </source>
</evidence>
<feature type="domain" description="Calmodulin-binding" evidence="2">
    <location>
        <begin position="582"/>
        <end position="695"/>
    </location>
</feature>